<dbReference type="Gene3D" id="3.30.429.10">
    <property type="entry name" value="Macrophage Migration Inhibitory Factor"/>
    <property type="match status" value="1"/>
</dbReference>
<dbReference type="GO" id="GO:0016853">
    <property type="term" value="F:isomerase activity"/>
    <property type="evidence" value="ECO:0007669"/>
    <property type="project" value="UniProtKB-KW"/>
</dbReference>
<dbReference type="OrthoDB" id="4965437at2"/>
<evidence type="ECO:0000256" key="1">
    <source>
        <dbReference type="ARBA" id="ARBA00006723"/>
    </source>
</evidence>
<name>A0A101SVZ2_9ACTN</name>
<evidence type="ECO:0000256" key="2">
    <source>
        <dbReference type="ARBA" id="ARBA00023235"/>
    </source>
</evidence>
<dbReference type="InterPro" id="IPR004370">
    <property type="entry name" value="4-OT-like_dom"/>
</dbReference>
<keyword evidence="2" id="KW-0413">Isomerase</keyword>
<dbReference type="SUPFAM" id="SSF55331">
    <property type="entry name" value="Tautomerase/MIF"/>
    <property type="match status" value="1"/>
</dbReference>
<reference evidence="4 5" key="1">
    <citation type="submission" date="2015-10" db="EMBL/GenBank/DDBJ databases">
        <title>Draft genome sequence of Streptomyces bungoensis DSM 41781, type strain for the species Streptomyces bungoensis.</title>
        <authorList>
            <person name="Ruckert C."/>
            <person name="Winkler A."/>
            <person name="Kalinowski J."/>
            <person name="Kampfer P."/>
            <person name="Glaeser S."/>
        </authorList>
    </citation>
    <scope>NUCLEOTIDE SEQUENCE [LARGE SCALE GENOMIC DNA]</scope>
    <source>
        <strain evidence="4 5">DSM 41781</strain>
    </source>
</reference>
<accession>A0A101SVZ2</accession>
<organism evidence="4 5">
    <name type="scientific">Streptomyces bungoensis</name>
    <dbReference type="NCBI Taxonomy" id="285568"/>
    <lineage>
        <taxon>Bacteria</taxon>
        <taxon>Bacillati</taxon>
        <taxon>Actinomycetota</taxon>
        <taxon>Actinomycetes</taxon>
        <taxon>Kitasatosporales</taxon>
        <taxon>Streptomycetaceae</taxon>
        <taxon>Streptomyces</taxon>
    </lineage>
</organism>
<dbReference type="PANTHER" id="PTHR35530">
    <property type="entry name" value="TAUTOMERASE-RELATED"/>
    <property type="match status" value="1"/>
</dbReference>
<dbReference type="InterPro" id="IPR014347">
    <property type="entry name" value="Tautomerase/MIF_sf"/>
</dbReference>
<dbReference type="AlphaFoldDB" id="A0A101SVZ2"/>
<protein>
    <submittedName>
        <fullName evidence="4">4-oxalocrotonate tautomerase</fullName>
    </submittedName>
</protein>
<feature type="domain" description="4-oxalocrotonate tautomerase-like" evidence="3">
    <location>
        <begin position="2"/>
        <end position="60"/>
    </location>
</feature>
<dbReference type="EMBL" id="LMWX01000045">
    <property type="protein sequence ID" value="KUN80933.1"/>
    <property type="molecule type" value="Genomic_DNA"/>
</dbReference>
<comment type="caution">
    <text evidence="4">The sequence shown here is derived from an EMBL/GenBank/DDBJ whole genome shotgun (WGS) entry which is preliminary data.</text>
</comment>
<evidence type="ECO:0000259" key="3">
    <source>
        <dbReference type="Pfam" id="PF01361"/>
    </source>
</evidence>
<dbReference type="Proteomes" id="UP000053024">
    <property type="component" value="Unassembled WGS sequence"/>
</dbReference>
<proteinExistence type="inferred from homology"/>
<comment type="similarity">
    <text evidence="1">Belongs to the 4-oxalocrotonate tautomerase family.</text>
</comment>
<dbReference type="RefSeq" id="WP_061926476.1">
    <property type="nucleotide sequence ID" value="NZ_JBEYBH010000051.1"/>
</dbReference>
<keyword evidence="5" id="KW-1185">Reference proteome</keyword>
<dbReference type="Pfam" id="PF01361">
    <property type="entry name" value="Tautomerase"/>
    <property type="match status" value="1"/>
</dbReference>
<sequence length="67" mass="7134">MPLIHVTLLSGRSEEEIAALGRALTEAAHTALGTPREAIRVTVDECPPRHWFVGGTSVADKKAARDG</sequence>
<dbReference type="PANTHER" id="PTHR35530:SF1">
    <property type="entry name" value="2-HYDROXYMUCONATE TAUTOMERASE"/>
    <property type="match status" value="1"/>
</dbReference>
<evidence type="ECO:0000313" key="4">
    <source>
        <dbReference type="EMBL" id="KUN80933.1"/>
    </source>
</evidence>
<gene>
    <name evidence="4" type="ORF">AQJ66_24945</name>
</gene>
<dbReference type="STRING" id="285568.AQJ66_24945"/>
<evidence type="ECO:0000313" key="5">
    <source>
        <dbReference type="Proteomes" id="UP000053024"/>
    </source>
</evidence>